<keyword evidence="2 9" id="KW-0808">Transferase</keyword>
<dbReference type="EC" id="2.5.1.3" evidence="9"/>
<comment type="catalytic activity">
    <reaction evidence="8 9 10">
        <text>2-[(2R,5Z)-2-carboxy-4-methylthiazol-5(2H)-ylidene]ethyl phosphate + 4-amino-2-methyl-5-(diphosphooxymethyl)pyrimidine + 2 H(+) = thiamine phosphate + CO2 + diphosphate</text>
        <dbReference type="Rhea" id="RHEA:47844"/>
        <dbReference type="ChEBI" id="CHEBI:15378"/>
        <dbReference type="ChEBI" id="CHEBI:16526"/>
        <dbReference type="ChEBI" id="CHEBI:33019"/>
        <dbReference type="ChEBI" id="CHEBI:37575"/>
        <dbReference type="ChEBI" id="CHEBI:57841"/>
        <dbReference type="ChEBI" id="CHEBI:62899"/>
        <dbReference type="EC" id="2.5.1.3"/>
    </reaction>
</comment>
<dbReference type="GO" id="GO:0004789">
    <property type="term" value="F:thiamine-phosphate diphosphorylase activity"/>
    <property type="evidence" value="ECO:0007669"/>
    <property type="project" value="UniProtKB-EC"/>
</dbReference>
<dbReference type="NCBIfam" id="TIGR00693">
    <property type="entry name" value="thiE"/>
    <property type="match status" value="1"/>
</dbReference>
<gene>
    <name evidence="9 13" type="primary">thiE</name>
    <name evidence="13" type="ORF">KDD93_00475</name>
</gene>
<name>A0ABS5HFK9_9BACT</name>
<dbReference type="InterPro" id="IPR034291">
    <property type="entry name" value="TMP_synthase"/>
</dbReference>
<evidence type="ECO:0000256" key="3">
    <source>
        <dbReference type="ARBA" id="ARBA00022723"/>
    </source>
</evidence>
<comment type="catalytic activity">
    <reaction evidence="6 9 10">
        <text>4-methyl-5-(2-phosphooxyethyl)-thiazole + 4-amino-2-methyl-5-(diphosphooxymethyl)pyrimidine + H(+) = thiamine phosphate + diphosphate</text>
        <dbReference type="Rhea" id="RHEA:22328"/>
        <dbReference type="ChEBI" id="CHEBI:15378"/>
        <dbReference type="ChEBI" id="CHEBI:33019"/>
        <dbReference type="ChEBI" id="CHEBI:37575"/>
        <dbReference type="ChEBI" id="CHEBI:57841"/>
        <dbReference type="ChEBI" id="CHEBI:58296"/>
        <dbReference type="EC" id="2.5.1.3"/>
    </reaction>
</comment>
<dbReference type="InterPro" id="IPR022998">
    <property type="entry name" value="ThiamineP_synth_TenI"/>
</dbReference>
<comment type="caution">
    <text evidence="13">The sequence shown here is derived from an EMBL/GenBank/DDBJ whole genome shotgun (WGS) entry which is preliminary data.</text>
</comment>
<evidence type="ECO:0000256" key="5">
    <source>
        <dbReference type="ARBA" id="ARBA00022977"/>
    </source>
</evidence>
<comment type="pathway">
    <text evidence="1 9 11">Cofactor biosynthesis; thiamine diphosphate biosynthesis; thiamine phosphate from 4-amino-2-methyl-5-diphosphomethylpyrimidine and 4-methyl-5-(2-phosphoethyl)-thiazole: step 1/1.</text>
</comment>
<feature type="binding site" evidence="9">
    <location>
        <begin position="34"/>
        <end position="38"/>
    </location>
    <ligand>
        <name>4-amino-2-methyl-5-(diphosphooxymethyl)pyrimidine</name>
        <dbReference type="ChEBI" id="CHEBI:57841"/>
    </ligand>
</feature>
<feature type="binding site" evidence="9">
    <location>
        <begin position="178"/>
        <end position="179"/>
    </location>
    <ligand>
        <name>2-[(2R,5Z)-2-carboxy-4-methylthiazol-5(2H)-ylidene]ethyl phosphate</name>
        <dbReference type="ChEBI" id="CHEBI:62899"/>
    </ligand>
</feature>
<evidence type="ECO:0000256" key="4">
    <source>
        <dbReference type="ARBA" id="ARBA00022842"/>
    </source>
</evidence>
<feature type="binding site" evidence="9">
    <location>
        <position position="83"/>
    </location>
    <ligand>
        <name>Mg(2+)</name>
        <dbReference type="ChEBI" id="CHEBI:18420"/>
    </ligand>
</feature>
<comment type="catalytic activity">
    <reaction evidence="7 9 10">
        <text>2-(2-carboxy-4-methylthiazol-5-yl)ethyl phosphate + 4-amino-2-methyl-5-(diphosphooxymethyl)pyrimidine + 2 H(+) = thiamine phosphate + CO2 + diphosphate</text>
        <dbReference type="Rhea" id="RHEA:47848"/>
        <dbReference type="ChEBI" id="CHEBI:15378"/>
        <dbReference type="ChEBI" id="CHEBI:16526"/>
        <dbReference type="ChEBI" id="CHEBI:33019"/>
        <dbReference type="ChEBI" id="CHEBI:37575"/>
        <dbReference type="ChEBI" id="CHEBI:57841"/>
        <dbReference type="ChEBI" id="CHEBI:62890"/>
        <dbReference type="EC" id="2.5.1.3"/>
    </reaction>
</comment>
<comment type="similarity">
    <text evidence="9 10">Belongs to the thiamine-phosphate synthase family.</text>
</comment>
<dbReference type="CDD" id="cd00564">
    <property type="entry name" value="TMP_TenI"/>
    <property type="match status" value="1"/>
</dbReference>
<dbReference type="HAMAP" id="MF_00097">
    <property type="entry name" value="TMP_synthase"/>
    <property type="match status" value="1"/>
</dbReference>
<keyword evidence="4 9" id="KW-0460">Magnesium</keyword>
<evidence type="ECO:0000256" key="2">
    <source>
        <dbReference type="ARBA" id="ARBA00022679"/>
    </source>
</evidence>
<evidence type="ECO:0000256" key="1">
    <source>
        <dbReference type="ARBA" id="ARBA00005165"/>
    </source>
</evidence>
<keyword evidence="14" id="KW-1185">Reference proteome</keyword>
<dbReference type="InterPro" id="IPR013785">
    <property type="entry name" value="Aldolase_TIM"/>
</dbReference>
<feature type="binding site" evidence="9">
    <location>
        <position position="63"/>
    </location>
    <ligand>
        <name>4-amino-2-methyl-5-(diphosphooxymethyl)pyrimidine</name>
        <dbReference type="ChEBI" id="CHEBI:57841"/>
    </ligand>
</feature>
<protein>
    <recommendedName>
        <fullName evidence="9">Thiamine-phosphate synthase</fullName>
        <shortName evidence="9">TP synthase</shortName>
        <shortName evidence="9">TPS</shortName>
        <ecNumber evidence="9">2.5.1.3</ecNumber>
    </recommendedName>
    <alternativeName>
        <fullName evidence="9">Thiamine-phosphate pyrophosphorylase</fullName>
        <shortName evidence="9">TMP pyrophosphorylase</shortName>
        <shortName evidence="9">TMP-PPase</shortName>
    </alternativeName>
</protein>
<dbReference type="PANTHER" id="PTHR20857">
    <property type="entry name" value="THIAMINE-PHOSPHATE PYROPHOSPHORYLASE"/>
    <property type="match status" value="1"/>
</dbReference>
<evidence type="ECO:0000256" key="9">
    <source>
        <dbReference type="HAMAP-Rule" id="MF_00097"/>
    </source>
</evidence>
<comment type="cofactor">
    <cofactor evidence="9">
        <name>Mg(2+)</name>
        <dbReference type="ChEBI" id="CHEBI:18420"/>
    </cofactor>
    <text evidence="9">Binds 1 Mg(2+) ion per subunit.</text>
</comment>
<dbReference type="Pfam" id="PF02581">
    <property type="entry name" value="TMP-TENI"/>
    <property type="match status" value="1"/>
</dbReference>
<dbReference type="Proteomes" id="UP000682951">
    <property type="component" value="Unassembled WGS sequence"/>
</dbReference>
<evidence type="ECO:0000313" key="13">
    <source>
        <dbReference type="EMBL" id="MBR8463049.1"/>
    </source>
</evidence>
<evidence type="ECO:0000256" key="10">
    <source>
        <dbReference type="RuleBase" id="RU003826"/>
    </source>
</evidence>
<dbReference type="InterPro" id="IPR036206">
    <property type="entry name" value="ThiamineP_synth_sf"/>
</dbReference>
<evidence type="ECO:0000256" key="8">
    <source>
        <dbReference type="ARBA" id="ARBA00047883"/>
    </source>
</evidence>
<dbReference type="EMBL" id="JAGSSW010000001">
    <property type="protein sequence ID" value="MBR8463049.1"/>
    <property type="molecule type" value="Genomic_DNA"/>
</dbReference>
<feature type="binding site" evidence="9">
    <location>
        <position position="132"/>
    </location>
    <ligand>
        <name>4-amino-2-methyl-5-(diphosphooxymethyl)pyrimidine</name>
        <dbReference type="ChEBI" id="CHEBI:57841"/>
    </ligand>
</feature>
<dbReference type="RefSeq" id="WP_212141335.1">
    <property type="nucleotide sequence ID" value="NZ_JAGSSW010000001.1"/>
</dbReference>
<sequence length="200" mass="21650">MSQIYALSDDILSPENTIIANAREILKSGVKLYQYRCKKTKNMQIARELLSLCDEFEAKFIVNDDVDFAANIGAKCVHLGKDDASIAKAKRILGDDAFIGVSCYGDINLAITAQNLGASYVAFGAIFTSSTKPNAPCISTQILKQAKEILDIPICAIGGIDASNITEVSPFVDYIAIVSAIYKPYSITQNIKNLQKAMGI</sequence>
<accession>A0ABS5HFK9</accession>
<feature type="binding site" evidence="9">
    <location>
        <position position="64"/>
    </location>
    <ligand>
        <name>Mg(2+)</name>
        <dbReference type="ChEBI" id="CHEBI:18420"/>
    </ligand>
</feature>
<evidence type="ECO:0000256" key="6">
    <source>
        <dbReference type="ARBA" id="ARBA00047334"/>
    </source>
</evidence>
<evidence type="ECO:0000256" key="11">
    <source>
        <dbReference type="RuleBase" id="RU004253"/>
    </source>
</evidence>
<proteinExistence type="inferred from homology"/>
<keyword evidence="3 9" id="KW-0479">Metal-binding</keyword>
<dbReference type="Gene3D" id="3.20.20.70">
    <property type="entry name" value="Aldolase class I"/>
    <property type="match status" value="1"/>
</dbReference>
<reference evidence="13 14" key="1">
    <citation type="submission" date="2021-04" db="EMBL/GenBank/DDBJ databases">
        <title>Molecular and phenotypic characterization and identification of bacterial isolates recovered from the Anatolian ground squirrels (Spermophilus xanthoprymnus) and which have the potential to form a new species in the Campylobacter genus.</title>
        <authorList>
            <person name="Aydin F."/>
            <person name="Abay S."/>
            <person name="Kayman T."/>
            <person name="Karakaya E."/>
            <person name="Mustak H.K."/>
            <person name="Mustak I.B."/>
            <person name="Bilgin N."/>
            <person name="Duzler A."/>
            <person name="Sahin O."/>
            <person name="Guran O."/>
            <person name="Saticioglu I.B."/>
        </authorList>
    </citation>
    <scope>NUCLEOTIDE SEQUENCE [LARGE SCALE GENOMIC DNA]</scope>
    <source>
        <strain evidence="14">faydin-G24</strain>
    </source>
</reference>
<comment type="function">
    <text evidence="9">Condenses 4-methyl-5-(beta-hydroxyethyl)thiazole monophosphate (THZ-P) and 2-methyl-4-amino-5-hydroxymethyl pyrimidine pyrophosphate (HMP-PP) to form thiamine monophosphate (TMP).</text>
</comment>
<feature type="binding site" evidence="9">
    <location>
        <position position="102"/>
    </location>
    <ligand>
        <name>4-amino-2-methyl-5-(diphosphooxymethyl)pyrimidine</name>
        <dbReference type="ChEBI" id="CHEBI:57841"/>
    </ligand>
</feature>
<feature type="binding site" evidence="9">
    <location>
        <position position="159"/>
    </location>
    <ligand>
        <name>2-[(2R,5Z)-2-carboxy-4-methylthiazol-5(2H)-ylidene]ethyl phosphate</name>
        <dbReference type="ChEBI" id="CHEBI:62899"/>
    </ligand>
</feature>
<evidence type="ECO:0000313" key="14">
    <source>
        <dbReference type="Proteomes" id="UP000682951"/>
    </source>
</evidence>
<feature type="binding site" evidence="9">
    <location>
        <begin position="129"/>
        <end position="131"/>
    </location>
    <ligand>
        <name>2-[(2R,5Z)-2-carboxy-4-methylthiazol-5(2H)-ylidene]ethyl phosphate</name>
        <dbReference type="ChEBI" id="CHEBI:62899"/>
    </ligand>
</feature>
<keyword evidence="5 9" id="KW-0784">Thiamine biosynthesis</keyword>
<feature type="domain" description="Thiamine phosphate synthase/TenI" evidence="12">
    <location>
        <begin position="5"/>
        <end position="181"/>
    </location>
</feature>
<evidence type="ECO:0000256" key="7">
    <source>
        <dbReference type="ARBA" id="ARBA00047851"/>
    </source>
</evidence>
<organism evidence="13 14">
    <name type="scientific">Campylobacter anatolicus</name>
    <dbReference type="NCBI Taxonomy" id="2829105"/>
    <lineage>
        <taxon>Bacteria</taxon>
        <taxon>Pseudomonadati</taxon>
        <taxon>Campylobacterota</taxon>
        <taxon>Epsilonproteobacteria</taxon>
        <taxon>Campylobacterales</taxon>
        <taxon>Campylobacteraceae</taxon>
        <taxon>Campylobacter</taxon>
    </lineage>
</organism>
<dbReference type="SUPFAM" id="SSF51391">
    <property type="entry name" value="Thiamin phosphate synthase"/>
    <property type="match status" value="1"/>
</dbReference>
<dbReference type="PANTHER" id="PTHR20857:SF15">
    <property type="entry name" value="THIAMINE-PHOSPHATE SYNTHASE"/>
    <property type="match status" value="1"/>
</dbReference>
<evidence type="ECO:0000259" key="12">
    <source>
        <dbReference type="Pfam" id="PF02581"/>
    </source>
</evidence>